<dbReference type="PANTHER" id="PTHR19288:SF46">
    <property type="entry name" value="HALOACID DEHALOGENASE-LIKE HYDROLASE DOMAIN-CONTAINING PROTEIN 2"/>
    <property type="match status" value="1"/>
</dbReference>
<comment type="function">
    <text evidence="1">Catalyzes the dephosphorylation of 2-6 carbon acid sugars in vitro.</text>
</comment>
<dbReference type="GO" id="GO:0046872">
    <property type="term" value="F:metal ion binding"/>
    <property type="evidence" value="ECO:0007669"/>
    <property type="project" value="UniProtKB-KW"/>
</dbReference>
<feature type="binding site" evidence="4">
    <location>
        <position position="207"/>
    </location>
    <ligand>
        <name>Mg(2+)</name>
        <dbReference type="ChEBI" id="CHEBI:18420"/>
    </ligand>
</feature>
<comment type="cofactor">
    <cofactor evidence="4">
        <name>Mg(2+)</name>
        <dbReference type="ChEBI" id="CHEBI:18420"/>
    </cofactor>
    <text evidence="4">Divalent metal ions. Mg(2+) is the most effective.</text>
</comment>
<evidence type="ECO:0000256" key="4">
    <source>
        <dbReference type="PIRSR" id="PIRSR000915-3"/>
    </source>
</evidence>
<evidence type="ECO:0000313" key="5">
    <source>
        <dbReference type="EMBL" id="HIT42146.1"/>
    </source>
</evidence>
<evidence type="ECO:0000256" key="3">
    <source>
        <dbReference type="PIRSR" id="PIRSR000915-2"/>
    </source>
</evidence>
<dbReference type="EMBL" id="DVKS01000151">
    <property type="protein sequence ID" value="HIT42146.1"/>
    <property type="molecule type" value="Genomic_DNA"/>
</dbReference>
<dbReference type="InterPro" id="IPR023214">
    <property type="entry name" value="HAD_sf"/>
</dbReference>
<dbReference type="Pfam" id="PF13242">
    <property type="entry name" value="Hydrolase_like"/>
    <property type="match status" value="1"/>
</dbReference>
<dbReference type="EC" id="3.1.3.-" evidence="1"/>
<proteinExistence type="inferred from homology"/>
<feature type="binding site" evidence="3">
    <location>
        <position position="182"/>
    </location>
    <ligand>
        <name>substrate</name>
    </ligand>
</feature>
<dbReference type="PANTHER" id="PTHR19288">
    <property type="entry name" value="4-NITROPHENYLPHOSPHATASE-RELATED"/>
    <property type="match status" value="1"/>
</dbReference>
<dbReference type="GO" id="GO:0016791">
    <property type="term" value="F:phosphatase activity"/>
    <property type="evidence" value="ECO:0007669"/>
    <property type="project" value="TreeGrafter"/>
</dbReference>
<dbReference type="Gene3D" id="3.40.50.1000">
    <property type="entry name" value="HAD superfamily/HAD-like"/>
    <property type="match status" value="2"/>
</dbReference>
<evidence type="ECO:0000256" key="1">
    <source>
        <dbReference type="PIRNR" id="PIRNR000915"/>
    </source>
</evidence>
<dbReference type="Pfam" id="PF13344">
    <property type="entry name" value="Hydrolase_6"/>
    <property type="match status" value="1"/>
</dbReference>
<organism evidence="5 6">
    <name type="scientific">Candidatus Caccovicinus merdipullorum</name>
    <dbReference type="NCBI Taxonomy" id="2840724"/>
    <lineage>
        <taxon>Bacteria</taxon>
        <taxon>Bacillati</taxon>
        <taxon>Bacillota</taxon>
        <taxon>Clostridia</taxon>
        <taxon>Eubacteriales</taxon>
        <taxon>Candidatus Caccovicinus</taxon>
    </lineage>
</organism>
<evidence type="ECO:0000256" key="2">
    <source>
        <dbReference type="PIRSR" id="PIRSR000915-1"/>
    </source>
</evidence>
<sequence length="259" mass="28304">MLEETQLFVLDMDGTFFMGQSVIEGALDFIEEVKRRKKKFLFFTNNSSRTSESYMEKFSGSGCPINRSQIMTSGDVAVRYLHTEFSGASVYLLGTPSLEESMRAAGITLTEEAPDVVLVAFDKTLTYEKLEKGCTFIREGAAYLATHPDVNCPVPGGFIPDCGAICSAISLSTGRFPKYLGKPYEETVKMIFEHTRVPVSQTAFVGDRLYTDIAAGVKHGARGFLVLTGEAALEDVETAEYKPDAVFASLGEMAGCLRS</sequence>
<dbReference type="InterPro" id="IPR006357">
    <property type="entry name" value="HAD-SF_hydro_IIA"/>
</dbReference>
<gene>
    <name evidence="5" type="ORF">IAB60_08655</name>
</gene>
<comment type="similarity">
    <text evidence="1">Belongs to the HAD-like hydrolase superfamily. NagD family.</text>
</comment>
<feature type="binding site" evidence="4">
    <location>
        <position position="11"/>
    </location>
    <ligand>
        <name>Mg(2+)</name>
        <dbReference type="ChEBI" id="CHEBI:18420"/>
    </ligand>
</feature>
<feature type="active site" description="Nucleophile" evidence="2">
    <location>
        <position position="11"/>
    </location>
</feature>
<reference evidence="5" key="1">
    <citation type="submission" date="2020-10" db="EMBL/GenBank/DDBJ databases">
        <authorList>
            <person name="Gilroy R."/>
        </authorList>
    </citation>
    <scope>NUCLEOTIDE SEQUENCE</scope>
    <source>
        <strain evidence="5">CHK123-3438</strain>
    </source>
</reference>
<dbReference type="NCBIfam" id="TIGR01460">
    <property type="entry name" value="HAD-SF-IIA"/>
    <property type="match status" value="1"/>
</dbReference>
<dbReference type="GO" id="GO:0005737">
    <property type="term" value="C:cytoplasm"/>
    <property type="evidence" value="ECO:0007669"/>
    <property type="project" value="TreeGrafter"/>
</dbReference>
<dbReference type="SUPFAM" id="SSF56784">
    <property type="entry name" value="HAD-like"/>
    <property type="match status" value="1"/>
</dbReference>
<accession>A0A9D1KGH6</accession>
<keyword evidence="5" id="KW-0378">Hydrolase</keyword>
<feature type="binding site" evidence="4">
    <location>
        <position position="13"/>
    </location>
    <ligand>
        <name>Mg(2+)</name>
        <dbReference type="ChEBI" id="CHEBI:18420"/>
    </ligand>
</feature>
<name>A0A9D1KGH6_9FIRM</name>
<feature type="active site" description="Proton donor" evidence="2">
    <location>
        <position position="13"/>
    </location>
</feature>
<reference evidence="5" key="2">
    <citation type="journal article" date="2021" name="PeerJ">
        <title>Extensive microbial diversity within the chicken gut microbiome revealed by metagenomics and culture.</title>
        <authorList>
            <person name="Gilroy R."/>
            <person name="Ravi A."/>
            <person name="Getino M."/>
            <person name="Pursley I."/>
            <person name="Horton D.L."/>
            <person name="Alikhan N.F."/>
            <person name="Baker D."/>
            <person name="Gharbi K."/>
            <person name="Hall N."/>
            <person name="Watson M."/>
            <person name="Adriaenssens E.M."/>
            <person name="Foster-Nyarko E."/>
            <person name="Jarju S."/>
            <person name="Secka A."/>
            <person name="Antonio M."/>
            <person name="Oren A."/>
            <person name="Chaudhuri R.R."/>
            <person name="La Ragione R."/>
            <person name="Hildebrand F."/>
            <person name="Pallen M.J."/>
        </authorList>
    </citation>
    <scope>NUCLEOTIDE SEQUENCE</scope>
    <source>
        <strain evidence="5">CHK123-3438</strain>
    </source>
</reference>
<dbReference type="InterPro" id="IPR036412">
    <property type="entry name" value="HAD-like_sf"/>
</dbReference>
<dbReference type="AlphaFoldDB" id="A0A9D1KGH6"/>
<keyword evidence="1 4" id="KW-0479">Metal-binding</keyword>
<keyword evidence="1 4" id="KW-0460">Magnesium</keyword>
<dbReference type="Proteomes" id="UP000886860">
    <property type="component" value="Unassembled WGS sequence"/>
</dbReference>
<evidence type="ECO:0000313" key="6">
    <source>
        <dbReference type="Proteomes" id="UP000886860"/>
    </source>
</evidence>
<dbReference type="PIRSF" id="PIRSF000915">
    <property type="entry name" value="PGP-type_phosphatase"/>
    <property type="match status" value="1"/>
</dbReference>
<protein>
    <recommendedName>
        <fullName evidence="1">Acid sugar phosphatase</fullName>
        <ecNumber evidence="1">3.1.3.-</ecNumber>
    </recommendedName>
</protein>
<comment type="caution">
    <text evidence="5">The sequence shown here is derived from an EMBL/GenBank/DDBJ whole genome shotgun (WGS) entry which is preliminary data.</text>
</comment>